<organism evidence="3 4">
    <name type="scientific">Coprobacter secundus subsp. similis</name>
    <dbReference type="NCBI Taxonomy" id="2751153"/>
    <lineage>
        <taxon>Bacteria</taxon>
        <taxon>Pseudomonadati</taxon>
        <taxon>Bacteroidota</taxon>
        <taxon>Bacteroidia</taxon>
        <taxon>Bacteroidales</taxon>
        <taxon>Barnesiellaceae</taxon>
        <taxon>Coprobacter</taxon>
    </lineage>
</organism>
<evidence type="ECO:0000313" key="3">
    <source>
        <dbReference type="EMBL" id="BCI62066.1"/>
    </source>
</evidence>
<dbReference type="Proteomes" id="UP000594042">
    <property type="component" value="Chromosome"/>
</dbReference>
<dbReference type="EMBL" id="AP023322">
    <property type="protein sequence ID" value="BCI62066.1"/>
    <property type="molecule type" value="Genomic_DNA"/>
</dbReference>
<dbReference type="AlphaFoldDB" id="A0A7G1HR02"/>
<dbReference type="Gene3D" id="2.170.130.10">
    <property type="entry name" value="TonB-dependent receptor, plug domain"/>
    <property type="match status" value="1"/>
</dbReference>
<sequence length="1003" mass="112425">MRVKIYNRLRLLMVGCMLAGVCMPQIVWAQDEKPKTVVLESYVKDSQGNPIPNAVIYGNEGAKRAIADQNGRFTIKIAPLSSILVEAEGYESKIFDNPDATNGLVLDKTTYLFGKNDEVIMPFKTVEEGAVSGAVSLIHPDKVMKNDQAGTLQDLLKGYASGLMGNTNIRGYGDALILVDGLPRSADNINMEEVESISVLKDVNSVVLYGPQAQNGVIMVTTKRGNSLKRQINVKIEQGLSTVISYPEYLNSADYMTLFNEARRNDELDEQYDPALIAKYRSGENPYRYPSVDYYGGEFLRSVRSSTRAIAEFSGGNKITRYYTNVGWTSNNSLYKIGNVDGAGNNRFNVRGNVDFNITDDIKSYIDASMIIDIAKGPNGDFWNAAATYQPQYYAPLLPVSLFADPSVVEAATRVNGDYVLGGTSQYQDNVYGNLFLGGYKQTIQRTSQVNAGLEFDLHKLLQGLKLKAGLALDMYNSYDQSVNNAYAIYEPVWDDATGKIASVTKINKDEVTGVQNLGGGGMSRRFAVNVGFDYKRTFSDDHHVEGNLIGYYSTNSANGQLLLDKYAHLAIRAAYNYRHLLFADFSSALSNSIKLAPGHRIGFSPTFGLGWIISNSDFWNEDAMVDFLKLKASGGVLLTDRNFDYYLYRDAYNANGSYAYGDPAANYSNIILDVNRIRNYNLGYEKKKSLNVGVQGALLDYALTFDVNAFVTRYDGQVIKRNSYYPAYLSSFFAYENYNADRYMGFDAAISYTKKWGDFSLTAGLNMLYARSKVVVRDEVYNNAYQYRKGKPVDAIFGLQNLGFFNNDAEIASAAEQKFGTVRPGDIHYIDQNSDKVVDEEDEVMIGKSNPDFTGALHLTFKYKDFSLFIMGEGATGHDIIYNNNYYWVDGNKKYSAEVWNRWTPETAATATYPRLSSTQNDNNNRTSDFWMRKADYFSLSRVQLNYNFPNTLLRRTFIRDLSLYLRGSNLLMAAQDVKKRQLNIGSEPQFRYYALGLKVSF</sequence>
<feature type="chain" id="PRO_5029009007" evidence="1">
    <location>
        <begin position="30"/>
        <end position="1003"/>
    </location>
</feature>
<protein>
    <submittedName>
        <fullName evidence="3">SusC/RagA family TonB-linked outer membrane protein</fullName>
    </submittedName>
</protein>
<keyword evidence="1" id="KW-0732">Signal</keyword>
<evidence type="ECO:0000259" key="2">
    <source>
        <dbReference type="Pfam" id="PF07715"/>
    </source>
</evidence>
<evidence type="ECO:0000256" key="1">
    <source>
        <dbReference type="SAM" id="SignalP"/>
    </source>
</evidence>
<proteinExistence type="predicted"/>
<gene>
    <name evidence="3" type="ORF">Cop2CBH44_04190</name>
</gene>
<dbReference type="SUPFAM" id="SSF49464">
    <property type="entry name" value="Carboxypeptidase regulatory domain-like"/>
    <property type="match status" value="1"/>
</dbReference>
<dbReference type="RefSeq" id="WP_021929855.1">
    <property type="nucleotide sequence ID" value="NZ_AP023322.1"/>
</dbReference>
<dbReference type="SUPFAM" id="SSF56935">
    <property type="entry name" value="Porins"/>
    <property type="match status" value="1"/>
</dbReference>
<dbReference type="Pfam" id="PF07715">
    <property type="entry name" value="Plug"/>
    <property type="match status" value="1"/>
</dbReference>
<evidence type="ECO:0000313" key="4">
    <source>
        <dbReference type="Proteomes" id="UP000594042"/>
    </source>
</evidence>
<feature type="signal peptide" evidence="1">
    <location>
        <begin position="1"/>
        <end position="29"/>
    </location>
</feature>
<feature type="domain" description="TonB-dependent receptor plug" evidence="2">
    <location>
        <begin position="133"/>
        <end position="217"/>
    </location>
</feature>
<dbReference type="InterPro" id="IPR008969">
    <property type="entry name" value="CarboxyPept-like_regulatory"/>
</dbReference>
<reference evidence="4" key="1">
    <citation type="submission" date="2020-07" db="EMBL/GenBank/DDBJ databases">
        <title>Complete genome sequencing of Coprobacter sp. strain 2CBH44.</title>
        <authorList>
            <person name="Sakamoto M."/>
            <person name="Murakami T."/>
            <person name="Mori H."/>
        </authorList>
    </citation>
    <scope>NUCLEOTIDE SEQUENCE [LARGE SCALE GENOMIC DNA]</scope>
    <source>
        <strain evidence="4">2CBH44</strain>
    </source>
</reference>
<dbReference type="NCBIfam" id="TIGR04056">
    <property type="entry name" value="OMP_RagA_SusC"/>
    <property type="match status" value="1"/>
</dbReference>
<dbReference type="InterPro" id="IPR023996">
    <property type="entry name" value="TonB-dep_OMP_SusC/RagA"/>
</dbReference>
<name>A0A7G1HR02_9BACT</name>
<dbReference type="InterPro" id="IPR037066">
    <property type="entry name" value="Plug_dom_sf"/>
</dbReference>
<dbReference type="InterPro" id="IPR012910">
    <property type="entry name" value="Plug_dom"/>
</dbReference>
<accession>A0A7G1HR02</accession>
<dbReference type="KEGG" id="copr:Cop2CBH44_04190"/>
<keyword evidence="4" id="KW-1185">Reference proteome</keyword>